<organism evidence="2 3">
    <name type="scientific">Flavobacterium rivuli WB 3.3-2 = DSM 21788</name>
    <dbReference type="NCBI Taxonomy" id="1121895"/>
    <lineage>
        <taxon>Bacteria</taxon>
        <taxon>Pseudomonadati</taxon>
        <taxon>Bacteroidota</taxon>
        <taxon>Flavobacteriia</taxon>
        <taxon>Flavobacteriales</taxon>
        <taxon>Flavobacteriaceae</taxon>
        <taxon>Flavobacterium</taxon>
    </lineage>
</organism>
<feature type="transmembrane region" description="Helical" evidence="1">
    <location>
        <begin position="92"/>
        <end position="115"/>
    </location>
</feature>
<dbReference type="STRING" id="1121895.GCA_000378485_01884"/>
<reference evidence="2 3" key="1">
    <citation type="submission" date="2013-09" db="EMBL/GenBank/DDBJ databases">
        <authorList>
            <person name="Zeng Z."/>
            <person name="Chen C."/>
        </authorList>
    </citation>
    <scope>NUCLEOTIDE SEQUENCE [LARGE SCALE GENOMIC DNA]</scope>
    <source>
        <strain evidence="2 3">WB 3.3-2</strain>
    </source>
</reference>
<evidence type="ECO:0000313" key="3">
    <source>
        <dbReference type="Proteomes" id="UP000030152"/>
    </source>
</evidence>
<dbReference type="EMBL" id="JRLX01000006">
    <property type="protein sequence ID" value="KGO87105.1"/>
    <property type="molecule type" value="Genomic_DNA"/>
</dbReference>
<dbReference type="RefSeq" id="WP_020213043.1">
    <property type="nucleotide sequence ID" value="NZ_JRLX01000006.1"/>
</dbReference>
<evidence type="ECO:0000313" key="2">
    <source>
        <dbReference type="EMBL" id="KGO87105.1"/>
    </source>
</evidence>
<keyword evidence="1" id="KW-0472">Membrane</keyword>
<feature type="transmembrane region" description="Helical" evidence="1">
    <location>
        <begin position="20"/>
        <end position="41"/>
    </location>
</feature>
<gene>
    <name evidence="2" type="ORF">Q765_07830</name>
</gene>
<proteinExistence type="predicted"/>
<dbReference type="eggNOG" id="ENOG5032VD8">
    <property type="taxonomic scope" value="Bacteria"/>
</dbReference>
<dbReference type="AlphaFoldDB" id="A0A0A2MFN9"/>
<name>A0A0A2MFN9_9FLAO</name>
<sequence length="133" mass="15072">MGKIPFKIDDEPLVELNVWFIFMILLFYTGCCFFTYAIYLFRKTLLLISEKIIFDDRVVKILNNTGRYLLAAAALWIIPSLVAEAYADGPKIGLAFNGFNTGMLVVSISVFFMVLSEIMRIAITIKAENDLTL</sequence>
<feature type="transmembrane region" description="Helical" evidence="1">
    <location>
        <begin position="68"/>
        <end position="86"/>
    </location>
</feature>
<keyword evidence="3" id="KW-1185">Reference proteome</keyword>
<accession>A0A0A2MFN9</accession>
<keyword evidence="1" id="KW-1133">Transmembrane helix</keyword>
<keyword evidence="1" id="KW-0812">Transmembrane</keyword>
<dbReference type="Pfam" id="PF11188">
    <property type="entry name" value="DUF2975"/>
    <property type="match status" value="1"/>
</dbReference>
<protein>
    <recommendedName>
        <fullName evidence="4">DUF2975 domain-containing protein</fullName>
    </recommendedName>
</protein>
<evidence type="ECO:0000256" key="1">
    <source>
        <dbReference type="SAM" id="Phobius"/>
    </source>
</evidence>
<evidence type="ECO:0008006" key="4">
    <source>
        <dbReference type="Google" id="ProtNLM"/>
    </source>
</evidence>
<dbReference type="InterPro" id="IPR021354">
    <property type="entry name" value="DUF2975"/>
</dbReference>
<comment type="caution">
    <text evidence="2">The sequence shown here is derived from an EMBL/GenBank/DDBJ whole genome shotgun (WGS) entry which is preliminary data.</text>
</comment>
<dbReference type="Proteomes" id="UP000030152">
    <property type="component" value="Unassembled WGS sequence"/>
</dbReference>